<dbReference type="Pfam" id="PF16913">
    <property type="entry name" value="PUNUT"/>
    <property type="match status" value="1"/>
</dbReference>
<keyword evidence="6 7" id="KW-0472">Membrane</keyword>
<dbReference type="InterPro" id="IPR030182">
    <property type="entry name" value="PUP_plant"/>
</dbReference>
<dbReference type="OrthoDB" id="781141at2759"/>
<dbReference type="STRING" id="1088818.A0A2I0A3A0"/>
<reference evidence="8 9" key="1">
    <citation type="journal article" date="2017" name="Nature">
        <title>The Apostasia genome and the evolution of orchids.</title>
        <authorList>
            <person name="Zhang G.Q."/>
            <person name="Liu K.W."/>
            <person name="Li Z."/>
            <person name="Lohaus R."/>
            <person name="Hsiao Y.Y."/>
            <person name="Niu S.C."/>
            <person name="Wang J.Y."/>
            <person name="Lin Y.C."/>
            <person name="Xu Q."/>
            <person name="Chen L.J."/>
            <person name="Yoshida K."/>
            <person name="Fujiwara S."/>
            <person name="Wang Z.W."/>
            <person name="Zhang Y.Q."/>
            <person name="Mitsuda N."/>
            <person name="Wang M."/>
            <person name="Liu G.H."/>
            <person name="Pecoraro L."/>
            <person name="Huang H.X."/>
            <person name="Xiao X.J."/>
            <person name="Lin M."/>
            <person name="Wu X.Y."/>
            <person name="Wu W.L."/>
            <person name="Chen Y.Y."/>
            <person name="Chang S.B."/>
            <person name="Sakamoto S."/>
            <person name="Ohme-Takagi M."/>
            <person name="Yagi M."/>
            <person name="Zeng S.J."/>
            <person name="Shen C.Y."/>
            <person name="Yeh C.M."/>
            <person name="Luo Y.B."/>
            <person name="Tsai W.C."/>
            <person name="Van de Peer Y."/>
            <person name="Liu Z.J."/>
        </authorList>
    </citation>
    <scope>NUCLEOTIDE SEQUENCE [LARGE SCALE GENOMIC DNA]</scope>
    <source>
        <strain evidence="9">cv. Shenzhen</strain>
        <tissue evidence="8">Stem</tissue>
    </source>
</reference>
<feature type="transmembrane region" description="Helical" evidence="7">
    <location>
        <begin position="79"/>
        <end position="99"/>
    </location>
</feature>
<comment type="subcellular location">
    <subcellularLocation>
        <location evidence="1 7">Membrane</location>
        <topology evidence="1 7">Multi-pass membrane protein</topology>
    </subcellularLocation>
</comment>
<evidence type="ECO:0000256" key="4">
    <source>
        <dbReference type="ARBA" id="ARBA00022692"/>
    </source>
</evidence>
<dbReference type="PANTHER" id="PTHR31376">
    <property type="entry name" value="OS09G0467300 PROTEIN-RELATED"/>
    <property type="match status" value="1"/>
</dbReference>
<keyword evidence="4 7" id="KW-0812">Transmembrane</keyword>
<dbReference type="Proteomes" id="UP000236161">
    <property type="component" value="Unassembled WGS sequence"/>
</dbReference>
<sequence>MTPDQPMGRRRLCFLSLNLFFLIIGCGGMPLLLRLYFVHGGRLQWFSAFLQTAAFPLLLPPLLISAAGGPKFFSLSTSLLFYCFLLGLLSGLVNLFYAYGLSYLPVSTSSLVLSTQLGFTAVFAFLIVKQKFTPYTVNAVVLLTIGAVIIGLHSGGNGATKSAAPRAKHYYAGFGMTIGTAVLDGLLPTLAELMFLKASERPSYAVVMEIQLVMGFSATVFCAVGMAVNKDFQSISEEAKGFGLGESQYYLVIVSFAVVMQCFFLGRVGVVLYSSALLTGIIVDVLLPVTVVLAVIFFDEPFNSSKAIALALALWGFASYIYGETKKAKKEKAPSAKELDEILTISDLNVASN</sequence>
<proteinExistence type="inferred from homology"/>
<evidence type="ECO:0000256" key="6">
    <source>
        <dbReference type="ARBA" id="ARBA00023136"/>
    </source>
</evidence>
<feature type="transmembrane region" description="Helical" evidence="7">
    <location>
        <begin position="304"/>
        <end position="322"/>
    </location>
</feature>
<keyword evidence="3 7" id="KW-0813">Transport</keyword>
<feature type="transmembrane region" description="Helical" evidence="7">
    <location>
        <begin position="203"/>
        <end position="228"/>
    </location>
</feature>
<dbReference type="GO" id="GO:0005345">
    <property type="term" value="F:purine nucleobase transmembrane transporter activity"/>
    <property type="evidence" value="ECO:0007669"/>
    <property type="project" value="UniProtKB-UniRule"/>
</dbReference>
<dbReference type="AlphaFoldDB" id="A0A2I0A3A0"/>
<dbReference type="EMBL" id="KZ452035">
    <property type="protein sequence ID" value="PKA50024.1"/>
    <property type="molecule type" value="Genomic_DNA"/>
</dbReference>
<feature type="transmembrane region" description="Helical" evidence="7">
    <location>
        <begin position="248"/>
        <end position="265"/>
    </location>
</feature>
<dbReference type="GO" id="GO:0015211">
    <property type="term" value="F:purine nucleoside transmembrane transporter activity"/>
    <property type="evidence" value="ECO:0007669"/>
    <property type="project" value="UniProtKB-UniRule"/>
</dbReference>
<gene>
    <name evidence="8" type="primary">PUP1</name>
    <name evidence="8" type="ORF">AXF42_Ash017563</name>
</gene>
<protein>
    <recommendedName>
        <fullName evidence="7">Probable purine permease</fullName>
    </recommendedName>
</protein>
<accession>A0A2I0A3A0</accession>
<evidence type="ECO:0000256" key="1">
    <source>
        <dbReference type="ARBA" id="ARBA00004141"/>
    </source>
</evidence>
<dbReference type="InterPro" id="IPR037185">
    <property type="entry name" value="EmrE-like"/>
</dbReference>
<evidence type="ECO:0000313" key="9">
    <source>
        <dbReference type="Proteomes" id="UP000236161"/>
    </source>
</evidence>
<comment type="similarity">
    <text evidence="2 7">Belongs to the purine permeases (TC 2.A.7.14) family.</text>
</comment>
<feature type="transmembrane region" description="Helical" evidence="7">
    <location>
        <begin position="45"/>
        <end position="67"/>
    </location>
</feature>
<dbReference type="PANTHER" id="PTHR31376:SF105">
    <property type="entry name" value="PURINE PERMEASE-RELATED"/>
    <property type="match status" value="1"/>
</dbReference>
<evidence type="ECO:0000256" key="7">
    <source>
        <dbReference type="RuleBase" id="RU368015"/>
    </source>
</evidence>
<dbReference type="GO" id="GO:0016020">
    <property type="term" value="C:membrane"/>
    <property type="evidence" value="ECO:0007669"/>
    <property type="project" value="UniProtKB-SubCell"/>
</dbReference>
<keyword evidence="5 7" id="KW-1133">Transmembrane helix</keyword>
<feature type="transmembrane region" description="Helical" evidence="7">
    <location>
        <begin position="135"/>
        <end position="155"/>
    </location>
</feature>
<evidence type="ECO:0000256" key="5">
    <source>
        <dbReference type="ARBA" id="ARBA00022989"/>
    </source>
</evidence>
<dbReference type="SUPFAM" id="SSF103481">
    <property type="entry name" value="Multidrug resistance efflux transporter EmrE"/>
    <property type="match status" value="1"/>
</dbReference>
<feature type="transmembrane region" description="Helical" evidence="7">
    <location>
        <begin position="12"/>
        <end position="33"/>
    </location>
</feature>
<organism evidence="8 9">
    <name type="scientific">Apostasia shenzhenica</name>
    <dbReference type="NCBI Taxonomy" id="1088818"/>
    <lineage>
        <taxon>Eukaryota</taxon>
        <taxon>Viridiplantae</taxon>
        <taxon>Streptophyta</taxon>
        <taxon>Embryophyta</taxon>
        <taxon>Tracheophyta</taxon>
        <taxon>Spermatophyta</taxon>
        <taxon>Magnoliopsida</taxon>
        <taxon>Liliopsida</taxon>
        <taxon>Asparagales</taxon>
        <taxon>Orchidaceae</taxon>
        <taxon>Apostasioideae</taxon>
        <taxon>Apostasia</taxon>
    </lineage>
</organism>
<evidence type="ECO:0000256" key="3">
    <source>
        <dbReference type="ARBA" id="ARBA00022448"/>
    </source>
</evidence>
<name>A0A2I0A3A0_9ASPA</name>
<keyword evidence="9" id="KW-1185">Reference proteome</keyword>
<feature type="transmembrane region" description="Helical" evidence="7">
    <location>
        <begin position="277"/>
        <end position="298"/>
    </location>
</feature>
<evidence type="ECO:0000313" key="8">
    <source>
        <dbReference type="EMBL" id="PKA50024.1"/>
    </source>
</evidence>
<feature type="transmembrane region" description="Helical" evidence="7">
    <location>
        <begin position="111"/>
        <end position="128"/>
    </location>
</feature>
<feature type="transmembrane region" description="Helical" evidence="7">
    <location>
        <begin position="170"/>
        <end position="191"/>
    </location>
</feature>
<evidence type="ECO:0000256" key="2">
    <source>
        <dbReference type="ARBA" id="ARBA00006213"/>
    </source>
</evidence>